<dbReference type="Pfam" id="PF13432">
    <property type="entry name" value="TPR_16"/>
    <property type="match status" value="1"/>
</dbReference>
<gene>
    <name evidence="2" type="ORF">GPICK_05560</name>
</gene>
<evidence type="ECO:0000313" key="2">
    <source>
        <dbReference type="EMBL" id="AJE04824.1"/>
    </source>
</evidence>
<dbReference type="AlphaFoldDB" id="A0A0B5BI34"/>
<dbReference type="EMBL" id="CP009788">
    <property type="protein sequence ID" value="AJE04824.1"/>
    <property type="molecule type" value="Genomic_DNA"/>
</dbReference>
<dbReference type="InterPro" id="IPR019734">
    <property type="entry name" value="TPR_rpt"/>
</dbReference>
<dbReference type="KEGG" id="gpi:GPICK_05560"/>
<dbReference type="HOGENOM" id="CLU_801142_0_0_7"/>
<dbReference type="InterPro" id="IPR011990">
    <property type="entry name" value="TPR-like_helical_dom_sf"/>
</dbReference>
<dbReference type="Gene3D" id="1.25.40.10">
    <property type="entry name" value="Tetratricopeptide repeat domain"/>
    <property type="match status" value="1"/>
</dbReference>
<proteinExistence type="predicted"/>
<keyword evidence="1" id="KW-0802">TPR repeat</keyword>
<dbReference type="STRING" id="345632.GPICK_05560"/>
<organism evidence="2 3">
    <name type="scientific">Geobacter pickeringii</name>
    <dbReference type="NCBI Taxonomy" id="345632"/>
    <lineage>
        <taxon>Bacteria</taxon>
        <taxon>Pseudomonadati</taxon>
        <taxon>Thermodesulfobacteriota</taxon>
        <taxon>Desulfuromonadia</taxon>
        <taxon>Geobacterales</taxon>
        <taxon>Geobacteraceae</taxon>
        <taxon>Geobacter</taxon>
    </lineage>
</organism>
<protein>
    <recommendedName>
        <fullName evidence="4">Tetratricopeptide repeat protein</fullName>
    </recommendedName>
</protein>
<dbReference type="PROSITE" id="PS50005">
    <property type="entry name" value="TPR"/>
    <property type="match status" value="1"/>
</dbReference>
<evidence type="ECO:0008006" key="4">
    <source>
        <dbReference type="Google" id="ProtNLM"/>
    </source>
</evidence>
<dbReference type="SMART" id="SM00028">
    <property type="entry name" value="TPR"/>
    <property type="match status" value="4"/>
</dbReference>
<feature type="repeat" description="TPR" evidence="1">
    <location>
        <begin position="27"/>
        <end position="60"/>
    </location>
</feature>
<dbReference type="SUPFAM" id="SSF48452">
    <property type="entry name" value="TPR-like"/>
    <property type="match status" value="1"/>
</dbReference>
<evidence type="ECO:0000256" key="1">
    <source>
        <dbReference type="PROSITE-ProRule" id="PRU00339"/>
    </source>
</evidence>
<dbReference type="OrthoDB" id="9773829at2"/>
<reference evidence="2 3" key="1">
    <citation type="journal article" date="2015" name="Genome Announc.">
        <title>Complete Genome of Geobacter pickeringii G13T, a Metal-Reducing Isolate from Sedimentary Kaolin Deposits.</title>
        <authorList>
            <person name="Badalamenti J.P."/>
            <person name="Bond D.R."/>
        </authorList>
    </citation>
    <scope>NUCLEOTIDE SEQUENCE [LARGE SCALE GENOMIC DNA]</scope>
    <source>
        <strain evidence="2 3">G13</strain>
    </source>
</reference>
<evidence type="ECO:0000313" key="3">
    <source>
        <dbReference type="Proteomes" id="UP000057609"/>
    </source>
</evidence>
<keyword evidence="3" id="KW-1185">Reference proteome</keyword>
<name>A0A0B5BI34_9BACT</name>
<dbReference type="Proteomes" id="UP000057609">
    <property type="component" value="Chromosome"/>
</dbReference>
<accession>A0A0B5BI34</accession>
<sequence length="333" mass="36421">MTVENETESFWTDIKRYEDVLAKDANSYCFAPLAELYRKVGHLDDAMNTARKGIELHPEYVGGYMALGRACFEKGEKVESRRALERVVRVTPDNLMAQKLLSQLYIDAGETESARASLETILVLNPGDLESTVALEALTRSTLQEYQPDAELFSRDADGEGDAAGSGAEFEDEFLLEEAEIVEELTDEFFDGDLPVAGGVSEEAAPTGEDAGGVTEGGNPLATATIAELYVSQGFLKKALKIYRDLSDANPDNEELRGRLVELKLRIDEDEARARENALAETVAFPFSPDGEAASLESPAELPQETAGKDAITVLEGWLTKIGRIRECRSGKR</sequence>